<keyword evidence="10" id="KW-1185">Reference proteome</keyword>
<dbReference type="GO" id="GO:0016020">
    <property type="term" value="C:membrane"/>
    <property type="evidence" value="ECO:0007669"/>
    <property type="project" value="UniProtKB-SubCell"/>
</dbReference>
<dbReference type="PANTHER" id="PTHR43507:SF1">
    <property type="entry name" value="NADH-UBIQUINONE OXIDOREDUCTASE CHAIN 4"/>
    <property type="match status" value="1"/>
</dbReference>
<comment type="similarity">
    <text evidence="2">Belongs to the complex I subunit 4 family.</text>
</comment>
<dbReference type="KEGG" id="erz:ER308_12875"/>
<evidence type="ECO:0000256" key="2">
    <source>
        <dbReference type="ARBA" id="ARBA00009025"/>
    </source>
</evidence>
<keyword evidence="5 7" id="KW-0472">Membrane</keyword>
<comment type="subcellular location">
    <subcellularLocation>
        <location evidence="1">Endomembrane system</location>
        <topology evidence="1">Multi-pass membrane protein</topology>
    </subcellularLocation>
    <subcellularLocation>
        <location evidence="6">Membrane</location>
        <topology evidence="6">Multi-pass membrane protein</topology>
    </subcellularLocation>
</comment>
<accession>A0A411YGT8</accession>
<dbReference type="Pfam" id="PF00361">
    <property type="entry name" value="Proton_antipo_M"/>
    <property type="match status" value="1"/>
</dbReference>
<keyword evidence="3 6" id="KW-0812">Transmembrane</keyword>
<feature type="transmembrane region" description="Helical" evidence="7">
    <location>
        <begin position="301"/>
        <end position="320"/>
    </location>
</feature>
<dbReference type="NCBIfam" id="NF004500">
    <property type="entry name" value="PRK05846.1-4"/>
    <property type="match status" value="1"/>
</dbReference>
<dbReference type="PANTHER" id="PTHR43507">
    <property type="entry name" value="NADH-UBIQUINONE OXIDOREDUCTASE CHAIN 4"/>
    <property type="match status" value="1"/>
</dbReference>
<feature type="transmembrane region" description="Helical" evidence="7">
    <location>
        <begin position="332"/>
        <end position="350"/>
    </location>
</feature>
<dbReference type="GO" id="GO:0042773">
    <property type="term" value="P:ATP synthesis coupled electron transport"/>
    <property type="evidence" value="ECO:0007669"/>
    <property type="project" value="InterPro"/>
</dbReference>
<evidence type="ECO:0000256" key="6">
    <source>
        <dbReference type="RuleBase" id="RU000320"/>
    </source>
</evidence>
<dbReference type="NCBIfam" id="TIGR01972">
    <property type="entry name" value="NDH_I_M"/>
    <property type="match status" value="1"/>
</dbReference>
<gene>
    <name evidence="9" type="ORF">ER308_12875</name>
</gene>
<feature type="transmembrane region" description="Helical" evidence="7">
    <location>
        <begin position="448"/>
        <end position="466"/>
    </location>
</feature>
<evidence type="ECO:0000313" key="9">
    <source>
        <dbReference type="EMBL" id="QBI20369.1"/>
    </source>
</evidence>
<evidence type="ECO:0000256" key="5">
    <source>
        <dbReference type="ARBA" id="ARBA00023136"/>
    </source>
</evidence>
<evidence type="ECO:0000259" key="8">
    <source>
        <dbReference type="Pfam" id="PF00361"/>
    </source>
</evidence>
<evidence type="ECO:0000256" key="3">
    <source>
        <dbReference type="ARBA" id="ARBA00022692"/>
    </source>
</evidence>
<feature type="transmembrane region" description="Helical" evidence="7">
    <location>
        <begin position="6"/>
        <end position="23"/>
    </location>
</feature>
<dbReference type="RefSeq" id="WP_131155366.1">
    <property type="nucleotide sequence ID" value="NZ_CP036402.1"/>
</dbReference>
<organism evidence="9 10">
    <name type="scientific">Egibacter rhizosphaerae</name>
    <dbReference type="NCBI Taxonomy" id="1670831"/>
    <lineage>
        <taxon>Bacteria</taxon>
        <taxon>Bacillati</taxon>
        <taxon>Actinomycetota</taxon>
        <taxon>Nitriliruptoria</taxon>
        <taxon>Egibacterales</taxon>
        <taxon>Egibacteraceae</taxon>
        <taxon>Egibacter</taxon>
    </lineage>
</organism>
<dbReference type="Proteomes" id="UP000291469">
    <property type="component" value="Chromosome"/>
</dbReference>
<dbReference type="EMBL" id="CP036402">
    <property type="protein sequence ID" value="QBI20369.1"/>
    <property type="molecule type" value="Genomic_DNA"/>
</dbReference>
<dbReference type="GO" id="GO:0008137">
    <property type="term" value="F:NADH dehydrogenase (ubiquinone) activity"/>
    <property type="evidence" value="ECO:0007669"/>
    <property type="project" value="InterPro"/>
</dbReference>
<feature type="transmembrane region" description="Helical" evidence="7">
    <location>
        <begin position="362"/>
        <end position="385"/>
    </location>
</feature>
<keyword evidence="4 7" id="KW-1133">Transmembrane helix</keyword>
<dbReference type="OrthoDB" id="9768329at2"/>
<dbReference type="EC" id="1.6.5.11" evidence="9"/>
<evidence type="ECO:0000256" key="4">
    <source>
        <dbReference type="ARBA" id="ARBA00022989"/>
    </source>
</evidence>
<feature type="transmembrane region" description="Helical" evidence="7">
    <location>
        <begin position="209"/>
        <end position="231"/>
    </location>
</feature>
<dbReference type="InterPro" id="IPR010227">
    <property type="entry name" value="NADH_Q_OxRdtase_chainM/4"/>
</dbReference>
<dbReference type="InterPro" id="IPR003918">
    <property type="entry name" value="NADH_UbQ_OxRdtase"/>
</dbReference>
<feature type="transmembrane region" description="Helical" evidence="7">
    <location>
        <begin position="273"/>
        <end position="294"/>
    </location>
</feature>
<feature type="transmembrane region" description="Helical" evidence="7">
    <location>
        <begin position="82"/>
        <end position="102"/>
    </location>
</feature>
<feature type="transmembrane region" description="Helical" evidence="7">
    <location>
        <begin position="109"/>
        <end position="127"/>
    </location>
</feature>
<feature type="transmembrane region" description="Helical" evidence="7">
    <location>
        <begin position="243"/>
        <end position="261"/>
    </location>
</feature>
<dbReference type="GO" id="GO:0012505">
    <property type="term" value="C:endomembrane system"/>
    <property type="evidence" value="ECO:0007669"/>
    <property type="project" value="UniProtKB-SubCell"/>
</dbReference>
<evidence type="ECO:0000256" key="7">
    <source>
        <dbReference type="SAM" id="Phobius"/>
    </source>
</evidence>
<dbReference type="GO" id="GO:0015990">
    <property type="term" value="P:electron transport coupled proton transport"/>
    <property type="evidence" value="ECO:0007669"/>
    <property type="project" value="TreeGrafter"/>
</dbReference>
<dbReference type="GO" id="GO:0003954">
    <property type="term" value="F:NADH dehydrogenase activity"/>
    <property type="evidence" value="ECO:0007669"/>
    <property type="project" value="TreeGrafter"/>
</dbReference>
<feature type="transmembrane region" description="Helical" evidence="7">
    <location>
        <begin position="35"/>
        <end position="55"/>
    </location>
</feature>
<reference evidence="9 10" key="1">
    <citation type="submission" date="2019-01" db="EMBL/GenBank/DDBJ databases">
        <title>Egibacter rhizosphaerae EGI 80759T.</title>
        <authorList>
            <person name="Chen D.-D."/>
            <person name="Tian Y."/>
            <person name="Jiao J.-Y."/>
            <person name="Zhang X.-T."/>
            <person name="Zhang Y.-G."/>
            <person name="Zhang Y."/>
            <person name="Xiao M."/>
            <person name="Shu W.-S."/>
            <person name="Li W.-J."/>
        </authorList>
    </citation>
    <scope>NUCLEOTIDE SEQUENCE [LARGE SCALE GENOMIC DNA]</scope>
    <source>
        <strain evidence="9 10">EGI 80759</strain>
    </source>
</reference>
<feature type="domain" description="NADH:quinone oxidoreductase/Mrp antiporter transmembrane" evidence="8">
    <location>
        <begin position="129"/>
        <end position="416"/>
    </location>
</feature>
<evidence type="ECO:0000313" key="10">
    <source>
        <dbReference type="Proteomes" id="UP000291469"/>
    </source>
</evidence>
<dbReference type="GO" id="GO:0048039">
    <property type="term" value="F:ubiquinone binding"/>
    <property type="evidence" value="ECO:0007669"/>
    <property type="project" value="TreeGrafter"/>
</dbReference>
<feature type="transmembrane region" description="Helical" evidence="7">
    <location>
        <begin position="405"/>
        <end position="427"/>
    </location>
</feature>
<sequence length="511" mass="55065">MDFPLLTLLIVLPAIFAALIAAVPGDRRDVIRGMALAGTVITFVASLLLLGWFSVGEPGFQLEETAQWIPQWGVTYRLGVDGVSLFLVLLTTLIMPLAILAAWDQVEGVKGFFGSLLALQAAMVGVFVALDLILFYVFFEIMLVPMYALIGIWGGKNRRYAALKFFLYTLIGGLLMLVAILYLYFAAGAQSFDYDVIRQVELTTVEQTWLFLAFFAAFGIKVPVFPVHTWLPDAHTEAPTVGSVILAAVLLKIGGYGFLRFSLPYFPEATTTLAPPILVLGVIAVIYGALVAMVQADIKKLVAYSSVAHLGFVVLGIFALDVTGAAGSVVQMINHGLTTGALFLLVGFMYERTHSRMIADYSGLMSATPVFGGLFLVTAMSSVALPGLNGFVGEFPILLGTFQSVPWAAVLAAFGVIFAALYLLWAYQRMFHGPVEGLAAKMTDLKPREIGIMVPLILLMVGIGLYPQPMYDRVTPSVEAIVVDVQEATAADAHEPAVADEVDGADEEADQ</sequence>
<protein>
    <submittedName>
        <fullName evidence="9">NADH-quinone oxidoreductase subunit M</fullName>
        <ecNumber evidence="9">1.6.5.11</ecNumber>
    </submittedName>
</protein>
<feature type="transmembrane region" description="Helical" evidence="7">
    <location>
        <begin position="165"/>
        <end position="189"/>
    </location>
</feature>
<evidence type="ECO:0000256" key="1">
    <source>
        <dbReference type="ARBA" id="ARBA00004127"/>
    </source>
</evidence>
<dbReference type="AlphaFoldDB" id="A0A411YGT8"/>
<feature type="transmembrane region" description="Helical" evidence="7">
    <location>
        <begin position="133"/>
        <end position="153"/>
    </location>
</feature>
<keyword evidence="9" id="KW-0560">Oxidoreductase</keyword>
<name>A0A411YGT8_9ACTN</name>
<dbReference type="InterPro" id="IPR001750">
    <property type="entry name" value="ND/Mrp_TM"/>
</dbReference>
<proteinExistence type="inferred from homology"/>
<dbReference type="PRINTS" id="PR01437">
    <property type="entry name" value="NUOXDRDTASE4"/>
</dbReference>